<gene>
    <name evidence="2" type="ORF">PFL1_06314</name>
</gene>
<protein>
    <submittedName>
        <fullName evidence="2">Uncharacterized protein</fullName>
    </submittedName>
</protein>
<evidence type="ECO:0000256" key="1">
    <source>
        <dbReference type="SAM" id="MobiDB-lite"/>
    </source>
</evidence>
<dbReference type="HOGENOM" id="CLU_1200288_0_0_1"/>
<name>A0A061H688_9BASI</name>
<dbReference type="AlphaFoldDB" id="A0A061H688"/>
<proteinExistence type="predicted"/>
<dbReference type="RefSeq" id="XP_007882046.1">
    <property type="nucleotide sequence ID" value="XM_007883855.1"/>
</dbReference>
<dbReference type="KEGG" id="pfp:PFL1_06314"/>
<dbReference type="GeneID" id="19320392"/>
<dbReference type="EMBL" id="KE361647">
    <property type="protein sequence ID" value="EPQ26106.1"/>
    <property type="molecule type" value="Genomic_DNA"/>
</dbReference>
<reference evidence="2 3" key="1">
    <citation type="journal article" date="2013" name="Plant Cell">
        <title>The transition from a phytopathogenic smut ancestor to an anamorphic biocontrol agent deciphered by comparative whole-genome analysis.</title>
        <authorList>
            <person name="Lefebvre F."/>
            <person name="Joly D.L."/>
            <person name="Labbe C."/>
            <person name="Teichmann B."/>
            <person name="Linning R."/>
            <person name="Belzile F."/>
            <person name="Bakkeren G."/>
            <person name="Belanger R.R."/>
        </authorList>
    </citation>
    <scope>NUCLEOTIDE SEQUENCE [LARGE SCALE GENOMIC DNA]</scope>
    <source>
        <strain evidence="2 3">PF-1</strain>
    </source>
</reference>
<evidence type="ECO:0000313" key="2">
    <source>
        <dbReference type="EMBL" id="EPQ26106.1"/>
    </source>
</evidence>
<dbReference type="Proteomes" id="UP000053664">
    <property type="component" value="Unassembled WGS sequence"/>
</dbReference>
<accession>A0A061H688</accession>
<organism evidence="2 3">
    <name type="scientific">Pseudozyma flocculosa PF-1</name>
    <dbReference type="NCBI Taxonomy" id="1277687"/>
    <lineage>
        <taxon>Eukaryota</taxon>
        <taxon>Fungi</taxon>
        <taxon>Dikarya</taxon>
        <taxon>Basidiomycota</taxon>
        <taxon>Ustilaginomycotina</taxon>
        <taxon>Ustilaginomycetes</taxon>
        <taxon>Ustilaginales</taxon>
        <taxon>Ustilaginaceae</taxon>
        <taxon>Pseudozyma</taxon>
    </lineage>
</organism>
<feature type="compositionally biased region" description="Basic and acidic residues" evidence="1">
    <location>
        <begin position="15"/>
        <end position="33"/>
    </location>
</feature>
<sequence>MSIRLPNGLDQLSEPMRDKHDRETEPVRSHLGPDDLSSCQNPRDLSRWPASPRATFPTTLCVASTPHSAEKAGAGTVRLDVPTLVAVRDGPRRLGKKVRAAAHLVLQLTPGFSPMPAFAVARSTAPYSNYVTLAVTSRHRSTYSPQDAVDGRPGRVLRHRISPPWRHSANGEEDVAVARHRNLCGCGCGCGCGDPASGTSYKSHRCLSLPLGRWARLALGWARQGSFAARL</sequence>
<evidence type="ECO:0000313" key="3">
    <source>
        <dbReference type="Proteomes" id="UP000053664"/>
    </source>
</evidence>
<feature type="region of interest" description="Disordered" evidence="1">
    <location>
        <begin position="1"/>
        <end position="50"/>
    </location>
</feature>